<dbReference type="GO" id="GO:0006412">
    <property type="term" value="P:translation"/>
    <property type="evidence" value="ECO:0007669"/>
    <property type="project" value="UniProtKB-UniRule"/>
</dbReference>
<dbReference type="Proteomes" id="UP000218775">
    <property type="component" value="Unassembled WGS sequence"/>
</dbReference>
<accession>A0A2A4X6Z5</accession>
<comment type="subunit">
    <text evidence="5">Part of the ribosomal stalk of the 50S ribosomal subunit. The N-terminus interacts with L11 and the large rRNA to form the base of the stalk. The C-terminus forms an elongated spine to which L12 dimers bind in a sequential fashion forming a multimeric L10(L12)X complex.</text>
</comment>
<keyword evidence="5" id="KW-0699">rRNA-binding</keyword>
<dbReference type="InterPro" id="IPR047865">
    <property type="entry name" value="Ribosomal_uL10_bac_type"/>
</dbReference>
<keyword evidence="5" id="KW-0694">RNA-binding</keyword>
<organism evidence="6 7">
    <name type="scientific">Aerophobetes bacterium</name>
    <dbReference type="NCBI Taxonomy" id="2030807"/>
    <lineage>
        <taxon>Bacteria</taxon>
        <taxon>Candidatus Aerophobota</taxon>
    </lineage>
</organism>
<dbReference type="GO" id="GO:0005840">
    <property type="term" value="C:ribosome"/>
    <property type="evidence" value="ECO:0007669"/>
    <property type="project" value="UniProtKB-KW"/>
</dbReference>
<sequence length="171" mass="18981">MRDEKQLLLDEVVNTIEQSDTFVITSYNKINPNLDHELRSAIRKAGGSYTVVKKRILAKAASDLGLSIDEGILEGHVALATATDDGVATTKVLFDFSKEHKDTLKVLGGRFEGQIYDGAYFKQISDLPSKQELRSQIVGLLEAPMSQTVRVIDSMLSCLLHCIENKIQKEE</sequence>
<dbReference type="Gene3D" id="3.30.70.1730">
    <property type="match status" value="1"/>
</dbReference>
<evidence type="ECO:0000256" key="1">
    <source>
        <dbReference type="ARBA" id="ARBA00008889"/>
    </source>
</evidence>
<dbReference type="CDD" id="cd05797">
    <property type="entry name" value="Ribosomal_L10"/>
    <property type="match status" value="1"/>
</dbReference>
<dbReference type="AlphaFoldDB" id="A0A2A4X6Z5"/>
<comment type="similarity">
    <text evidence="1 5">Belongs to the universal ribosomal protein uL10 family.</text>
</comment>
<keyword evidence="3 5" id="KW-0687">Ribonucleoprotein</keyword>
<evidence type="ECO:0000313" key="7">
    <source>
        <dbReference type="Proteomes" id="UP000218775"/>
    </source>
</evidence>
<comment type="function">
    <text evidence="5">Forms part of the ribosomal stalk, playing a central role in the interaction of the ribosome with GTP-bound translation factors.</text>
</comment>
<name>A0A2A4X6Z5_UNCAE</name>
<dbReference type="NCBIfam" id="NF000955">
    <property type="entry name" value="PRK00099.1-1"/>
    <property type="match status" value="1"/>
</dbReference>
<keyword evidence="2 5" id="KW-0689">Ribosomal protein</keyword>
<dbReference type="InterPro" id="IPR001790">
    <property type="entry name" value="Ribosomal_uL10"/>
</dbReference>
<evidence type="ECO:0000256" key="2">
    <source>
        <dbReference type="ARBA" id="ARBA00022980"/>
    </source>
</evidence>
<dbReference type="InterPro" id="IPR022973">
    <property type="entry name" value="Ribosomal_uL10_bac"/>
</dbReference>
<reference evidence="7" key="1">
    <citation type="submission" date="2017-08" db="EMBL/GenBank/DDBJ databases">
        <title>A dynamic microbial community with high functional redundancy inhabits the cold, oxic subseafloor aquifer.</title>
        <authorList>
            <person name="Tully B.J."/>
            <person name="Wheat C.G."/>
            <person name="Glazer B.T."/>
            <person name="Huber J.A."/>
        </authorList>
    </citation>
    <scope>NUCLEOTIDE SEQUENCE [LARGE SCALE GENOMIC DNA]</scope>
</reference>
<dbReference type="EMBL" id="NVUK01000007">
    <property type="protein sequence ID" value="PCI78274.1"/>
    <property type="molecule type" value="Genomic_DNA"/>
</dbReference>
<proteinExistence type="inferred from homology"/>
<dbReference type="Gene3D" id="6.10.250.290">
    <property type="match status" value="1"/>
</dbReference>
<dbReference type="HAMAP" id="MF_00362">
    <property type="entry name" value="Ribosomal_uL10"/>
    <property type="match status" value="1"/>
</dbReference>
<evidence type="ECO:0000256" key="5">
    <source>
        <dbReference type="HAMAP-Rule" id="MF_00362"/>
    </source>
</evidence>
<dbReference type="PANTHER" id="PTHR11560">
    <property type="entry name" value="39S RIBOSOMAL PROTEIN L10, MITOCHONDRIAL"/>
    <property type="match status" value="1"/>
</dbReference>
<gene>
    <name evidence="5 6" type="primary">rplJ</name>
    <name evidence="6" type="ORF">COB21_01195</name>
</gene>
<dbReference type="SUPFAM" id="SSF160369">
    <property type="entry name" value="Ribosomal protein L10-like"/>
    <property type="match status" value="1"/>
</dbReference>
<dbReference type="InterPro" id="IPR043141">
    <property type="entry name" value="Ribosomal_uL10-like_sf"/>
</dbReference>
<evidence type="ECO:0000256" key="3">
    <source>
        <dbReference type="ARBA" id="ARBA00023274"/>
    </source>
</evidence>
<evidence type="ECO:0000313" key="6">
    <source>
        <dbReference type="EMBL" id="PCI78274.1"/>
    </source>
</evidence>
<comment type="caution">
    <text evidence="6">The sequence shown here is derived from an EMBL/GenBank/DDBJ whole genome shotgun (WGS) entry which is preliminary data.</text>
</comment>
<dbReference type="GO" id="GO:0070180">
    <property type="term" value="F:large ribosomal subunit rRNA binding"/>
    <property type="evidence" value="ECO:0007669"/>
    <property type="project" value="UniProtKB-UniRule"/>
</dbReference>
<dbReference type="GO" id="GO:1990904">
    <property type="term" value="C:ribonucleoprotein complex"/>
    <property type="evidence" value="ECO:0007669"/>
    <property type="project" value="UniProtKB-KW"/>
</dbReference>
<protein>
    <recommendedName>
        <fullName evidence="4 5">Large ribosomal subunit protein uL10</fullName>
    </recommendedName>
</protein>
<evidence type="ECO:0000256" key="4">
    <source>
        <dbReference type="ARBA" id="ARBA00035202"/>
    </source>
</evidence>
<dbReference type="Pfam" id="PF00466">
    <property type="entry name" value="Ribosomal_L10"/>
    <property type="match status" value="1"/>
</dbReference>